<dbReference type="Proteomes" id="UP001160142">
    <property type="component" value="Unassembled WGS sequence"/>
</dbReference>
<sequence>MSDERPAPRYGEYAPGAPRVEDPPLPPPTPVEPEPEPKPRYNTRDLIITTALLLVGVWDVASRWQEYLGFGSVLAEAFAFQGLDEFTSYDEAAAVGLWMNISRAAILVITIVVSLILISRGRIAFWVPLVGGALAIIVLLVLSASVMVNDPAFVDFVGRTVQQN</sequence>
<name>A0ABT6KKH0_9MICO</name>
<evidence type="ECO:0000256" key="2">
    <source>
        <dbReference type="SAM" id="Phobius"/>
    </source>
</evidence>
<accession>A0ABT6KKH0</accession>
<comment type="caution">
    <text evidence="3">The sequence shown here is derived from an EMBL/GenBank/DDBJ whole genome shotgun (WGS) entry which is preliminary data.</text>
</comment>
<keyword evidence="4" id="KW-1185">Reference proteome</keyword>
<feature type="compositionally biased region" description="Pro residues" evidence="1">
    <location>
        <begin position="23"/>
        <end position="32"/>
    </location>
</feature>
<feature type="transmembrane region" description="Helical" evidence="2">
    <location>
        <begin position="97"/>
        <end position="118"/>
    </location>
</feature>
<evidence type="ECO:0000313" key="3">
    <source>
        <dbReference type="EMBL" id="MDH6180349.1"/>
    </source>
</evidence>
<keyword evidence="2" id="KW-1133">Transmembrane helix</keyword>
<dbReference type="InterPro" id="IPR046231">
    <property type="entry name" value="DUF6264"/>
</dbReference>
<evidence type="ECO:0000256" key="1">
    <source>
        <dbReference type="SAM" id="MobiDB-lite"/>
    </source>
</evidence>
<dbReference type="RefSeq" id="WP_322132706.1">
    <property type="nucleotide sequence ID" value="NZ_CP085036.1"/>
</dbReference>
<dbReference type="Pfam" id="PF19779">
    <property type="entry name" value="DUF6264"/>
    <property type="match status" value="1"/>
</dbReference>
<keyword evidence="2" id="KW-0812">Transmembrane</keyword>
<keyword evidence="2" id="KW-0472">Membrane</keyword>
<organism evidence="3 4">
    <name type="scientific">Antiquaquibacter oligotrophicus</name>
    <dbReference type="NCBI Taxonomy" id="2880260"/>
    <lineage>
        <taxon>Bacteria</taxon>
        <taxon>Bacillati</taxon>
        <taxon>Actinomycetota</taxon>
        <taxon>Actinomycetes</taxon>
        <taxon>Micrococcales</taxon>
        <taxon>Microbacteriaceae</taxon>
        <taxon>Antiquaquibacter</taxon>
    </lineage>
</organism>
<dbReference type="EMBL" id="JARXVQ010000001">
    <property type="protein sequence ID" value="MDH6180349.1"/>
    <property type="molecule type" value="Genomic_DNA"/>
</dbReference>
<gene>
    <name evidence="3" type="ORF">M2152_000531</name>
</gene>
<protein>
    <submittedName>
        <fullName evidence="3">Uncharacterized protein</fullName>
    </submittedName>
</protein>
<proteinExistence type="predicted"/>
<feature type="transmembrane region" description="Helical" evidence="2">
    <location>
        <begin position="125"/>
        <end position="148"/>
    </location>
</feature>
<feature type="region of interest" description="Disordered" evidence="1">
    <location>
        <begin position="1"/>
        <end position="41"/>
    </location>
</feature>
<reference evidence="3 4" key="1">
    <citation type="submission" date="2023-04" db="EMBL/GenBank/DDBJ databases">
        <title>Genome Encyclopedia of Bacteria and Archaea VI: Functional Genomics of Type Strains.</title>
        <authorList>
            <person name="Whitman W."/>
        </authorList>
    </citation>
    <scope>NUCLEOTIDE SEQUENCE [LARGE SCALE GENOMIC DNA]</scope>
    <source>
        <strain evidence="3 4">SG_E_30_P1</strain>
    </source>
</reference>
<evidence type="ECO:0000313" key="4">
    <source>
        <dbReference type="Proteomes" id="UP001160142"/>
    </source>
</evidence>